<organism evidence="2 3">
    <name type="scientific">Lysinibacillus agricola</name>
    <dbReference type="NCBI Taxonomy" id="2590012"/>
    <lineage>
        <taxon>Bacteria</taxon>
        <taxon>Bacillati</taxon>
        <taxon>Bacillota</taxon>
        <taxon>Bacilli</taxon>
        <taxon>Bacillales</taxon>
        <taxon>Bacillaceae</taxon>
        <taxon>Lysinibacillus</taxon>
    </lineage>
</organism>
<reference evidence="2 3" key="1">
    <citation type="submission" date="2020-01" db="EMBL/GenBank/DDBJ databases">
        <authorList>
            <person name="Liu G."/>
            <person name="Liu B."/>
        </authorList>
    </citation>
    <scope>NUCLEOTIDE SEQUENCE [LARGE SCALE GENOMIC DNA]</scope>
    <source>
        <strain evidence="2 3">FJAT-51161</strain>
    </source>
</reference>
<gene>
    <name evidence="2" type="ORF">FJQ98_20565</name>
</gene>
<feature type="transmembrane region" description="Helical" evidence="1">
    <location>
        <begin position="40"/>
        <end position="59"/>
    </location>
</feature>
<dbReference type="RefSeq" id="WP_053596103.1">
    <property type="nucleotide sequence ID" value="NZ_CP067341.1"/>
</dbReference>
<protein>
    <recommendedName>
        <fullName evidence="4">DUF3955 domain-containing protein</fullName>
    </recommendedName>
</protein>
<evidence type="ECO:0000313" key="3">
    <source>
        <dbReference type="Proteomes" id="UP000596049"/>
    </source>
</evidence>
<keyword evidence="1" id="KW-0812">Transmembrane</keyword>
<dbReference type="EMBL" id="CP067341">
    <property type="protein sequence ID" value="QQP11564.1"/>
    <property type="molecule type" value="Genomic_DNA"/>
</dbReference>
<name>A0ABX7AP63_9BACI</name>
<evidence type="ECO:0008006" key="4">
    <source>
        <dbReference type="Google" id="ProtNLM"/>
    </source>
</evidence>
<keyword evidence="3" id="KW-1185">Reference proteome</keyword>
<evidence type="ECO:0000256" key="1">
    <source>
        <dbReference type="SAM" id="Phobius"/>
    </source>
</evidence>
<sequence>MKTMSTMGWIIFFLGTFLFSRGWSRVSGTFEYNSSIPDKSVALIYISMGVFVIFISFFVKPLKDK</sequence>
<dbReference type="Proteomes" id="UP000596049">
    <property type="component" value="Chromosome"/>
</dbReference>
<proteinExistence type="predicted"/>
<keyword evidence="1" id="KW-0472">Membrane</keyword>
<keyword evidence="1" id="KW-1133">Transmembrane helix</keyword>
<evidence type="ECO:0000313" key="2">
    <source>
        <dbReference type="EMBL" id="QQP11564.1"/>
    </source>
</evidence>
<accession>A0ABX7AP63</accession>